<dbReference type="EMBL" id="BART01022988">
    <property type="protein sequence ID" value="GAH03093.1"/>
    <property type="molecule type" value="Genomic_DNA"/>
</dbReference>
<dbReference type="AlphaFoldDB" id="X1E359"/>
<protein>
    <recommendedName>
        <fullName evidence="2">Bacterial Ig-like domain-containing protein</fullName>
    </recommendedName>
</protein>
<feature type="non-terminal residue" evidence="1">
    <location>
        <position position="286"/>
    </location>
</feature>
<evidence type="ECO:0008006" key="2">
    <source>
        <dbReference type="Google" id="ProtNLM"/>
    </source>
</evidence>
<sequence>DWDIYHEVTITLRIYDAAGNVDSSADTEDFTTNEAPELTSPSCEPDLGIESDTVFTFNVTYSDTDGYTPVDICVNISLGTWYTNNSMVYVSGDNMTGAIYTNSTTFPTNGEYSYVFHAYDGYIWTSTSPETFTVFTNASFQINFPIYLETGQYIHADGTLINTSGDPISGIWATTKILVSDTWDIVTGSESRGYIVDGYYSYTFSTSTMIPALYYINVNFTYFGIDFFTNHTLYLSIPGGPGHTITNVYFTFYNDNTGVGIEPLSFKVYASDSTPLGSGDRIYGNE</sequence>
<name>X1E359_9ZZZZ</name>
<proteinExistence type="predicted"/>
<organism evidence="1">
    <name type="scientific">marine sediment metagenome</name>
    <dbReference type="NCBI Taxonomy" id="412755"/>
    <lineage>
        <taxon>unclassified sequences</taxon>
        <taxon>metagenomes</taxon>
        <taxon>ecological metagenomes</taxon>
    </lineage>
</organism>
<comment type="caution">
    <text evidence="1">The sequence shown here is derived from an EMBL/GenBank/DDBJ whole genome shotgun (WGS) entry which is preliminary data.</text>
</comment>
<evidence type="ECO:0000313" key="1">
    <source>
        <dbReference type="EMBL" id="GAH03093.1"/>
    </source>
</evidence>
<gene>
    <name evidence="1" type="ORF">S01H4_41955</name>
</gene>
<feature type="non-terminal residue" evidence="1">
    <location>
        <position position="1"/>
    </location>
</feature>
<reference evidence="1" key="1">
    <citation type="journal article" date="2014" name="Front. Microbiol.">
        <title>High frequency of phylogenetically diverse reductive dehalogenase-homologous genes in deep subseafloor sedimentary metagenomes.</title>
        <authorList>
            <person name="Kawai M."/>
            <person name="Futagami T."/>
            <person name="Toyoda A."/>
            <person name="Takaki Y."/>
            <person name="Nishi S."/>
            <person name="Hori S."/>
            <person name="Arai W."/>
            <person name="Tsubouchi T."/>
            <person name="Morono Y."/>
            <person name="Uchiyama I."/>
            <person name="Ito T."/>
            <person name="Fujiyama A."/>
            <person name="Inagaki F."/>
            <person name="Takami H."/>
        </authorList>
    </citation>
    <scope>NUCLEOTIDE SEQUENCE</scope>
    <source>
        <strain evidence="1">Expedition CK06-06</strain>
    </source>
</reference>
<accession>X1E359</accession>